<evidence type="ECO:0000313" key="2">
    <source>
        <dbReference type="Proteomes" id="UP000232721"/>
    </source>
</evidence>
<evidence type="ECO:0008006" key="3">
    <source>
        <dbReference type="Google" id="ProtNLM"/>
    </source>
</evidence>
<proteinExistence type="predicted"/>
<dbReference type="EMBL" id="CP019336">
    <property type="protein sequence ID" value="AUC21698.1"/>
    <property type="molecule type" value="Genomic_DNA"/>
</dbReference>
<name>A0ABM6PY37_9FLAO</name>
<keyword evidence="2" id="KW-1185">Reference proteome</keyword>
<organism evidence="1 2">
    <name type="scientific">Polaribacter sejongensis</name>
    <dbReference type="NCBI Taxonomy" id="985043"/>
    <lineage>
        <taxon>Bacteria</taxon>
        <taxon>Pseudomonadati</taxon>
        <taxon>Bacteroidota</taxon>
        <taxon>Flavobacteriia</taxon>
        <taxon>Flavobacteriales</taxon>
        <taxon>Flavobacteriaceae</taxon>
    </lineage>
</organism>
<dbReference type="PROSITE" id="PS51257">
    <property type="entry name" value="PROKAR_LIPOPROTEIN"/>
    <property type="match status" value="1"/>
</dbReference>
<accession>A0ABM6PY37</accession>
<evidence type="ECO:0000313" key="1">
    <source>
        <dbReference type="EMBL" id="AUC21698.1"/>
    </source>
</evidence>
<protein>
    <recommendedName>
        <fullName evidence="3">Lipocalin-like domain-containing protein</fullName>
    </recommendedName>
</protein>
<reference evidence="1 2" key="1">
    <citation type="submission" date="2017-02" db="EMBL/GenBank/DDBJ databases">
        <title>Trade-off between light-utilization and light-protection in marine flavobacteria.</title>
        <authorList>
            <person name="Kumagai Y."/>
            <person name="Yoshizawa S."/>
            <person name="Kogure K."/>
            <person name="Iwasaki W."/>
        </authorList>
    </citation>
    <scope>NUCLEOTIDE SEQUENCE [LARGE SCALE GENOMIC DNA]</scope>
    <source>
        <strain evidence="1 2">KCTC 23670</strain>
    </source>
</reference>
<dbReference type="RefSeq" id="WP_208890776.1">
    <property type="nucleotide sequence ID" value="NZ_CP019336.1"/>
</dbReference>
<sequence>MKKTLLLLITLLSLSCSEKPKKDWKTETPTFNDFETSGFCDMSFRSTNPNFENSNIDTKYKAEVIRQFKKTENYYNCNYIITPIHKADKEWELHIFNAYNGEFVQSLKHQYGAELTIESSLIILDGMDDGTFDELTQFWIMENDKMIRIK</sequence>
<gene>
    <name evidence="1" type="ORF">BTO15_06080</name>
</gene>
<dbReference type="Proteomes" id="UP000232721">
    <property type="component" value="Chromosome"/>
</dbReference>